<comment type="function">
    <text evidence="1 9">The alpha subunit is responsible for the aldol cleavage of indoleglycerol phosphate to indole and glyceraldehyde 3-phosphate.</text>
</comment>
<evidence type="ECO:0000256" key="2">
    <source>
        <dbReference type="ARBA" id="ARBA00004733"/>
    </source>
</evidence>
<dbReference type="Pfam" id="PF00290">
    <property type="entry name" value="Trp_syntA"/>
    <property type="match status" value="1"/>
</dbReference>
<dbReference type="InterPro" id="IPR013785">
    <property type="entry name" value="Aldolase_TIM"/>
</dbReference>
<gene>
    <name evidence="9 11" type="primary">trpA</name>
    <name evidence="11" type="ORF">CL943_02470</name>
</gene>
<dbReference type="Gene3D" id="3.20.20.70">
    <property type="entry name" value="Aldolase class I"/>
    <property type="match status" value="1"/>
</dbReference>
<evidence type="ECO:0000313" key="11">
    <source>
        <dbReference type="EMBL" id="MAG22145.1"/>
    </source>
</evidence>
<evidence type="ECO:0000256" key="4">
    <source>
        <dbReference type="ARBA" id="ARBA00022605"/>
    </source>
</evidence>
<evidence type="ECO:0000256" key="1">
    <source>
        <dbReference type="ARBA" id="ARBA00003365"/>
    </source>
</evidence>
<proteinExistence type="inferred from homology"/>
<dbReference type="InterPro" id="IPR011060">
    <property type="entry name" value="RibuloseP-bd_barrel"/>
</dbReference>
<dbReference type="AlphaFoldDB" id="A0A2D6M149"/>
<dbReference type="PANTHER" id="PTHR43406">
    <property type="entry name" value="TRYPTOPHAN SYNTHASE, ALPHA CHAIN"/>
    <property type="match status" value="1"/>
</dbReference>
<evidence type="ECO:0000256" key="3">
    <source>
        <dbReference type="ARBA" id="ARBA00011270"/>
    </source>
</evidence>
<evidence type="ECO:0000256" key="8">
    <source>
        <dbReference type="ARBA" id="ARBA00049047"/>
    </source>
</evidence>
<protein>
    <recommendedName>
        <fullName evidence="9">Tryptophan synthase alpha chain</fullName>
        <ecNumber evidence="9">4.2.1.20</ecNumber>
    </recommendedName>
</protein>
<comment type="subunit">
    <text evidence="3 9">Tetramer of two alpha and two beta chains.</text>
</comment>
<evidence type="ECO:0000313" key="12">
    <source>
        <dbReference type="Proteomes" id="UP000226592"/>
    </source>
</evidence>
<dbReference type="HAMAP" id="MF_00131">
    <property type="entry name" value="Trp_synth_alpha"/>
    <property type="match status" value="1"/>
</dbReference>
<dbReference type="PANTHER" id="PTHR43406:SF1">
    <property type="entry name" value="TRYPTOPHAN SYNTHASE ALPHA CHAIN, CHLOROPLASTIC"/>
    <property type="match status" value="1"/>
</dbReference>
<dbReference type="UniPathway" id="UPA00035">
    <property type="reaction ID" value="UER00044"/>
</dbReference>
<comment type="similarity">
    <text evidence="9 10">Belongs to the TrpA family.</text>
</comment>
<keyword evidence="6 9" id="KW-0057">Aromatic amino acid biosynthesis</keyword>
<dbReference type="GO" id="GO:0005829">
    <property type="term" value="C:cytosol"/>
    <property type="evidence" value="ECO:0007669"/>
    <property type="project" value="TreeGrafter"/>
</dbReference>
<accession>A0A2D6M149</accession>
<dbReference type="NCBIfam" id="TIGR00262">
    <property type="entry name" value="trpA"/>
    <property type="match status" value="1"/>
</dbReference>
<evidence type="ECO:0000256" key="9">
    <source>
        <dbReference type="HAMAP-Rule" id="MF_00131"/>
    </source>
</evidence>
<comment type="catalytic activity">
    <reaction evidence="8 9">
        <text>(1S,2R)-1-C-(indol-3-yl)glycerol 3-phosphate + L-serine = D-glyceraldehyde 3-phosphate + L-tryptophan + H2O</text>
        <dbReference type="Rhea" id="RHEA:10532"/>
        <dbReference type="ChEBI" id="CHEBI:15377"/>
        <dbReference type="ChEBI" id="CHEBI:33384"/>
        <dbReference type="ChEBI" id="CHEBI:57912"/>
        <dbReference type="ChEBI" id="CHEBI:58866"/>
        <dbReference type="ChEBI" id="CHEBI:59776"/>
        <dbReference type="EC" id="4.2.1.20"/>
    </reaction>
</comment>
<dbReference type="InterPro" id="IPR002028">
    <property type="entry name" value="Trp_synthase_suA"/>
</dbReference>
<dbReference type="GO" id="GO:0004834">
    <property type="term" value="F:tryptophan synthase activity"/>
    <property type="evidence" value="ECO:0007669"/>
    <property type="project" value="UniProtKB-UniRule"/>
</dbReference>
<feature type="active site" description="Proton acceptor" evidence="9">
    <location>
        <position position="60"/>
    </location>
</feature>
<dbReference type="SUPFAM" id="SSF51366">
    <property type="entry name" value="Ribulose-phoshate binding barrel"/>
    <property type="match status" value="1"/>
</dbReference>
<name>A0A2D6M149_9ARCH</name>
<dbReference type="EMBL" id="NZBU01000008">
    <property type="protein sequence ID" value="MAG22145.1"/>
    <property type="molecule type" value="Genomic_DNA"/>
</dbReference>
<evidence type="ECO:0000256" key="10">
    <source>
        <dbReference type="RuleBase" id="RU003662"/>
    </source>
</evidence>
<evidence type="ECO:0000256" key="7">
    <source>
        <dbReference type="ARBA" id="ARBA00023239"/>
    </source>
</evidence>
<reference evidence="12" key="1">
    <citation type="submission" date="2017-09" db="EMBL/GenBank/DDBJ databases">
        <title>The Reconstruction of 2,631 Draft Metagenome-Assembled Genomes from the Global Oceans.</title>
        <authorList>
            <person name="Tully B.J."/>
            <person name="Graham E.D."/>
            <person name="Heidelberg J.F."/>
        </authorList>
    </citation>
    <scope>NUCLEOTIDE SEQUENCE [LARGE SCALE GENOMIC DNA]</scope>
</reference>
<dbReference type="CDD" id="cd04724">
    <property type="entry name" value="Tryptophan_synthase_alpha"/>
    <property type="match status" value="1"/>
</dbReference>
<comment type="pathway">
    <text evidence="2 9">Amino-acid biosynthesis; L-tryptophan biosynthesis; L-tryptophan from chorismate: step 5/5.</text>
</comment>
<keyword evidence="7 9" id="KW-0456">Lyase</keyword>
<dbReference type="EC" id="4.2.1.20" evidence="9"/>
<feature type="active site" description="Proton acceptor" evidence="9">
    <location>
        <position position="49"/>
    </location>
</feature>
<keyword evidence="5 9" id="KW-0822">Tryptophan biosynthesis</keyword>
<sequence>MTRFEAQFKKLHSKKEGAFIPFVVLGDPNIETSFEIIKTLIDNGADALELGFAFSDPIADGPTIQEADQRALSHNINTDDAFELIQQIRSYNQKIPISLLIYYNLILQRGIGEFYSQAKQVGVDAVLAADCPVEEAEPLLKAAKENGIDQVFIVAPTTTKARLKKILAQASGYVYLVSLLGVTGARAALQTKTVKLIKFVKPNTNLPICVGFGISKPGHVKEVVGAGANGVIVGSAVIKLVKENLGDKEKMLAAVSEFASEMKAATK</sequence>
<evidence type="ECO:0000256" key="5">
    <source>
        <dbReference type="ARBA" id="ARBA00022822"/>
    </source>
</evidence>
<dbReference type="Proteomes" id="UP000226592">
    <property type="component" value="Unassembled WGS sequence"/>
</dbReference>
<dbReference type="PROSITE" id="PS00167">
    <property type="entry name" value="TRP_SYNTHASE_ALPHA"/>
    <property type="match status" value="1"/>
</dbReference>
<keyword evidence="4 9" id="KW-0028">Amino-acid biosynthesis</keyword>
<dbReference type="InterPro" id="IPR018204">
    <property type="entry name" value="Trp_synthase_alpha_AS"/>
</dbReference>
<organism evidence="11 12">
    <name type="scientific">Candidatus Iainarchaeum sp</name>
    <dbReference type="NCBI Taxonomy" id="3101447"/>
    <lineage>
        <taxon>Archaea</taxon>
        <taxon>Candidatus Iainarchaeota</taxon>
        <taxon>Candidatus Iainarchaeia</taxon>
        <taxon>Candidatus Iainarchaeales</taxon>
        <taxon>Candidatus Iainarchaeaceae</taxon>
        <taxon>Candidatus Iainarchaeum</taxon>
    </lineage>
</organism>
<evidence type="ECO:0000256" key="6">
    <source>
        <dbReference type="ARBA" id="ARBA00023141"/>
    </source>
</evidence>
<comment type="caution">
    <text evidence="11">The sequence shown here is derived from an EMBL/GenBank/DDBJ whole genome shotgun (WGS) entry which is preliminary data.</text>
</comment>
<dbReference type="FunFam" id="3.20.20.70:FF:000037">
    <property type="entry name" value="Tryptophan synthase alpha chain"/>
    <property type="match status" value="1"/>
</dbReference>